<evidence type="ECO:0000313" key="3">
    <source>
        <dbReference type="Proteomes" id="UP000002059"/>
    </source>
</evidence>
<proteinExistence type="predicted"/>
<name>C1GQ68_PARBA</name>
<dbReference type="STRING" id="502779.C1GQ68"/>
<dbReference type="OrthoDB" id="2963168at2759"/>
<protein>
    <submittedName>
        <fullName evidence="2">Uncharacterized protein</fullName>
    </submittedName>
</protein>
<dbReference type="EMBL" id="KN293993">
    <property type="protein sequence ID" value="EEH37742.2"/>
    <property type="molecule type" value="Genomic_DNA"/>
</dbReference>
<evidence type="ECO:0000256" key="1">
    <source>
        <dbReference type="SAM" id="MobiDB-lite"/>
    </source>
</evidence>
<dbReference type="KEGG" id="pbl:PAAG_00663"/>
<dbReference type="VEuPathDB" id="FungiDB:PAAG_00663"/>
<dbReference type="HOGENOM" id="CLU_1360804_0_0_1"/>
<dbReference type="Proteomes" id="UP000002059">
    <property type="component" value="Partially assembled WGS sequence"/>
</dbReference>
<evidence type="ECO:0000313" key="2">
    <source>
        <dbReference type="EMBL" id="EEH37742.2"/>
    </source>
</evidence>
<dbReference type="AlphaFoldDB" id="C1GQ68"/>
<dbReference type="RefSeq" id="XP_015700881.1">
    <property type="nucleotide sequence ID" value="XM_015844100.1"/>
</dbReference>
<organism evidence="2 3">
    <name type="scientific">Paracoccidioides lutzii (strain ATCC MYA-826 / Pb01)</name>
    <name type="common">Paracoccidioides brasiliensis</name>
    <dbReference type="NCBI Taxonomy" id="502779"/>
    <lineage>
        <taxon>Eukaryota</taxon>
        <taxon>Fungi</taxon>
        <taxon>Dikarya</taxon>
        <taxon>Ascomycota</taxon>
        <taxon>Pezizomycotina</taxon>
        <taxon>Eurotiomycetes</taxon>
        <taxon>Eurotiomycetidae</taxon>
        <taxon>Onygenales</taxon>
        <taxon>Ajellomycetaceae</taxon>
        <taxon>Paracoccidioides</taxon>
    </lineage>
</organism>
<keyword evidence="3" id="KW-1185">Reference proteome</keyword>
<accession>C1GQ68</accession>
<sequence length="201" mass="23270">MYVYEIVSSLKITTRILRREEIAQIFDKVVLRALKVVYEQVKKATEKNNNPVKLIILCGVMVDIVYGSRTLWSQTDNDPDLDSDGNQYNFPANRMCVTGCIQWFIRRDDSVEEKAKWTHEYITLKRTGSATETAGGLLLYCSKNLTPRQRQVQFNLMIRLHEKRSTNSHNQGSMKRQWESETRPGPKRVGFTEAEYRGGES</sequence>
<dbReference type="GeneID" id="9100254"/>
<reference evidence="2 3" key="1">
    <citation type="journal article" date="2011" name="PLoS Genet.">
        <title>Comparative genomic analysis of human fungal pathogens causing paracoccidioidomycosis.</title>
        <authorList>
            <person name="Desjardins C.A."/>
            <person name="Champion M.D."/>
            <person name="Holder J.W."/>
            <person name="Muszewska A."/>
            <person name="Goldberg J."/>
            <person name="Bailao A.M."/>
            <person name="Brigido M.M."/>
            <person name="Ferreira M.E."/>
            <person name="Garcia A.M."/>
            <person name="Grynberg M."/>
            <person name="Gujja S."/>
            <person name="Heiman D.I."/>
            <person name="Henn M.R."/>
            <person name="Kodira C.D."/>
            <person name="Leon-Narvaez H."/>
            <person name="Longo L.V."/>
            <person name="Ma L.J."/>
            <person name="Malavazi I."/>
            <person name="Matsuo A.L."/>
            <person name="Morais F.V."/>
            <person name="Pereira M."/>
            <person name="Rodriguez-Brito S."/>
            <person name="Sakthikumar S."/>
            <person name="Salem-Izacc S.M."/>
            <person name="Sykes S.M."/>
            <person name="Teixeira M.M."/>
            <person name="Vallejo M.C."/>
            <person name="Walter M.E."/>
            <person name="Yandava C."/>
            <person name="Young S."/>
            <person name="Zeng Q."/>
            <person name="Zucker J."/>
            <person name="Felipe M.S."/>
            <person name="Goldman G.H."/>
            <person name="Haas B.J."/>
            <person name="McEwen J.G."/>
            <person name="Nino-Vega G."/>
            <person name="Puccia R."/>
            <person name="San-Blas G."/>
            <person name="Soares C.M."/>
            <person name="Birren B.W."/>
            <person name="Cuomo C.A."/>
        </authorList>
    </citation>
    <scope>NUCLEOTIDE SEQUENCE [LARGE SCALE GENOMIC DNA]</scope>
    <source>
        <strain evidence="3">ATCC MYA-826 / Pb01</strain>
    </source>
</reference>
<feature type="region of interest" description="Disordered" evidence="1">
    <location>
        <begin position="165"/>
        <end position="201"/>
    </location>
</feature>
<gene>
    <name evidence="2" type="ORF">PAAG_00663</name>
</gene>